<dbReference type="PANTHER" id="PTHR28152">
    <property type="entry name" value="HYDROXYACYL-THIOESTER DEHYDRATASE TYPE 2, MITOCHONDRIAL"/>
    <property type="match status" value="1"/>
</dbReference>
<sequence length="285" mass="30970">MSLEKHVAEWAPGEVASEDPIAPGPARALAGVLGERDLRGDGPPVSVLPLLWHWLYFLDWPAHEELGPDGHPLEGHFLPPIPDRRRMFAGGRVRVEEPLEIGRTARRVSTLADAAVKHGRSGETLFVTVRHEIHQGGRPRLVEEQDFAYRSGESGQRRMPAEPKSGPPDRGTEPWWSLTAADPVLLFRFSALTANAHRIHYDAPYARTVEGYPGLVVHGPLLAVLLAGRAEAAGQPATAMRYRLRSPVFAGEPFAVTGGPGDNEVELSVRTAPAEVNATATVVRS</sequence>
<dbReference type="GO" id="GO:0019171">
    <property type="term" value="F:(3R)-hydroxyacyl-[acyl-carrier-protein] dehydratase activity"/>
    <property type="evidence" value="ECO:0007669"/>
    <property type="project" value="TreeGrafter"/>
</dbReference>
<dbReference type="AlphaFoldDB" id="A0A7W7REL4"/>
<protein>
    <submittedName>
        <fullName evidence="2">3-methylfumaryl-CoA hydratase</fullName>
        <ecNumber evidence="2">4.2.1.153</ecNumber>
    </submittedName>
</protein>
<dbReference type="PANTHER" id="PTHR28152:SF1">
    <property type="entry name" value="HYDROXYACYL-THIOESTER DEHYDRATASE TYPE 2, MITOCHONDRIAL"/>
    <property type="match status" value="1"/>
</dbReference>
<reference evidence="2 3" key="1">
    <citation type="submission" date="2020-08" db="EMBL/GenBank/DDBJ databases">
        <title>Sequencing the genomes of 1000 actinobacteria strains.</title>
        <authorList>
            <person name="Klenk H.-P."/>
        </authorList>
    </citation>
    <scope>NUCLEOTIDE SEQUENCE [LARGE SCALE GENOMIC DNA]</scope>
    <source>
        <strain evidence="2 3">DSM 102030</strain>
    </source>
</reference>
<dbReference type="EMBL" id="JACHJT010000001">
    <property type="protein sequence ID" value="MBB4930489.1"/>
    <property type="molecule type" value="Genomic_DNA"/>
</dbReference>
<gene>
    <name evidence="2" type="ORF">F4561_001309</name>
</gene>
<organism evidence="2 3">
    <name type="scientific">Lipingzhangella halophila</name>
    <dbReference type="NCBI Taxonomy" id="1783352"/>
    <lineage>
        <taxon>Bacteria</taxon>
        <taxon>Bacillati</taxon>
        <taxon>Actinomycetota</taxon>
        <taxon>Actinomycetes</taxon>
        <taxon>Streptosporangiales</taxon>
        <taxon>Nocardiopsidaceae</taxon>
        <taxon>Lipingzhangella</taxon>
    </lineage>
</organism>
<dbReference type="InterPro" id="IPR029069">
    <property type="entry name" value="HotDog_dom_sf"/>
</dbReference>
<dbReference type="EC" id="4.2.1.153" evidence="2"/>
<dbReference type="Proteomes" id="UP000523007">
    <property type="component" value="Unassembled WGS sequence"/>
</dbReference>
<feature type="region of interest" description="Disordered" evidence="1">
    <location>
        <begin position="150"/>
        <end position="174"/>
    </location>
</feature>
<evidence type="ECO:0000313" key="3">
    <source>
        <dbReference type="Proteomes" id="UP000523007"/>
    </source>
</evidence>
<keyword evidence="2" id="KW-0456">Lyase</keyword>
<keyword evidence="3" id="KW-1185">Reference proteome</keyword>
<accession>A0A7W7REL4</accession>
<name>A0A7W7REL4_9ACTN</name>
<proteinExistence type="predicted"/>
<comment type="caution">
    <text evidence="2">The sequence shown here is derived from an EMBL/GenBank/DDBJ whole genome shotgun (WGS) entry which is preliminary data.</text>
</comment>
<dbReference type="Gene3D" id="3.10.129.10">
    <property type="entry name" value="Hotdog Thioesterase"/>
    <property type="match status" value="1"/>
</dbReference>
<dbReference type="RefSeq" id="WP_184575722.1">
    <property type="nucleotide sequence ID" value="NZ_JACHJT010000001.1"/>
</dbReference>
<evidence type="ECO:0000313" key="2">
    <source>
        <dbReference type="EMBL" id="MBB4930489.1"/>
    </source>
</evidence>
<dbReference type="InterPro" id="IPR052741">
    <property type="entry name" value="Mitochondrial_HTD2"/>
</dbReference>
<evidence type="ECO:0000256" key="1">
    <source>
        <dbReference type="SAM" id="MobiDB-lite"/>
    </source>
</evidence>
<dbReference type="SUPFAM" id="SSF54637">
    <property type="entry name" value="Thioesterase/thiol ester dehydrase-isomerase"/>
    <property type="match status" value="1"/>
</dbReference>